<dbReference type="PANTHER" id="PTHR30189:SF1">
    <property type="entry name" value="LPS-ASSEMBLY PROTEIN LPTD"/>
    <property type="match status" value="1"/>
</dbReference>
<dbReference type="GO" id="GO:0009279">
    <property type="term" value="C:cell outer membrane"/>
    <property type="evidence" value="ECO:0007669"/>
    <property type="project" value="UniProtKB-SubCell"/>
</dbReference>
<dbReference type="RefSeq" id="WP_102114999.1">
    <property type="nucleotide sequence ID" value="NZ_BMGN01000001.1"/>
</dbReference>
<name>A0A2K9NK78_9PROT</name>
<dbReference type="GO" id="GO:0043165">
    <property type="term" value="P:Gram-negative-bacterium-type cell outer membrane assembly"/>
    <property type="evidence" value="ECO:0007669"/>
    <property type="project" value="UniProtKB-UniRule"/>
</dbReference>
<feature type="signal peptide" evidence="4">
    <location>
        <begin position="1"/>
        <end position="26"/>
    </location>
</feature>
<dbReference type="OrthoDB" id="9760225at2"/>
<comment type="subcellular location">
    <subcellularLocation>
        <location evidence="4">Cell outer membrane</location>
    </subcellularLocation>
</comment>
<dbReference type="InterPro" id="IPR007543">
    <property type="entry name" value="LptD_C"/>
</dbReference>
<geneLocation type="plasmid" evidence="5 6">
    <name>unnamed1</name>
</geneLocation>
<keyword evidence="1 4" id="KW-0732">Signal</keyword>
<dbReference type="GO" id="GO:0015920">
    <property type="term" value="P:lipopolysaccharide transport"/>
    <property type="evidence" value="ECO:0007669"/>
    <property type="project" value="InterPro"/>
</dbReference>
<evidence type="ECO:0000256" key="2">
    <source>
        <dbReference type="ARBA" id="ARBA00023136"/>
    </source>
</evidence>
<protein>
    <recommendedName>
        <fullName evidence="4">LPS-assembly protein LptD</fullName>
    </recommendedName>
</protein>
<keyword evidence="3 4" id="KW-0998">Cell outer membrane</keyword>
<sequence precursor="true">MHPARTYRRLLLSTALAFGLTGAVLAADGQAPQGTASHHGAGPANPTENGQPVLLSADSVDYDQDLGIITARGKVELSQGGRLLLADSVSFSEKTNVVTASGNVSILEPTGEVMFANYTELTDDLQQGFVDQVRILLSDNSKFAALQGERREGRYTRMENAVYSPCELCATDPSRPPIWQIRAARITHDQQAHDVYYRDATLEVAGVPVMWLPFFGHPDPTVERRSGFLTPGGGISSDLGTYARIYYFFDIDESKDFTLEVTPSTEDGLLLGGEYRQRFATGSVTLSGSGVYTDRARETASGVVEKKEFRGHIFGTGRFDIDENWRWGFDVKRVTDNTHLLRYDYSREDILASRGFVERFEGRDYLALNVYDFQDLRPGNPEEEPVVLPMVTYSALGEPGGLLGGRWSADAGFLSLLRSSGNDTRRISSAAGWRRDDITGFGLVSVLKAEARADGYWVSNLRRPDGSVEQDDKVRLRGFPHADWTVSYPLARQDATVQTLVEPMVMLSAAPNIDNSGYIPNEDSQDIEFDYTNLFRASRYPGIDRLEGGQRLTYGVKAGLYGFGGGSSTLFLGQSQRLEGDADFPGGSGLRRRTSDVVGKLELTPSPWMDISYSFRLDSETGAQRLHDVYGVFGPSQFRVSGSYVYLDKLTQDGGLATRNREELTLGISSALSDRWSVGLAHRRDLAPGGGPVLSSATITYQEECLTFSLVAERDNTRRTGIDRGDRVFFRVAFKNLGEFMSPALSGSVFGPQDR</sequence>
<organism evidence="5 6">
    <name type="scientific">Niveispirillum cyanobacteriorum</name>
    <dbReference type="NCBI Taxonomy" id="1612173"/>
    <lineage>
        <taxon>Bacteria</taxon>
        <taxon>Pseudomonadati</taxon>
        <taxon>Pseudomonadota</taxon>
        <taxon>Alphaproteobacteria</taxon>
        <taxon>Rhodospirillales</taxon>
        <taxon>Azospirillaceae</taxon>
        <taxon>Niveispirillum</taxon>
    </lineage>
</organism>
<comment type="function">
    <text evidence="4">Involved in the assembly of lipopolysaccharide (LPS) at the surface of the outer membrane.</text>
</comment>
<dbReference type="InterPro" id="IPR050218">
    <property type="entry name" value="LptD"/>
</dbReference>
<dbReference type="Gene3D" id="2.60.450.10">
    <property type="entry name" value="Lipopolysaccharide (LPS) transport protein A like domain"/>
    <property type="match status" value="1"/>
</dbReference>
<keyword evidence="2 4" id="KW-0472">Membrane</keyword>
<keyword evidence="5" id="KW-0614">Plasmid</keyword>
<evidence type="ECO:0000256" key="3">
    <source>
        <dbReference type="ARBA" id="ARBA00023237"/>
    </source>
</evidence>
<dbReference type="PANTHER" id="PTHR30189">
    <property type="entry name" value="LPS-ASSEMBLY PROTEIN"/>
    <property type="match status" value="1"/>
</dbReference>
<evidence type="ECO:0000256" key="1">
    <source>
        <dbReference type="ARBA" id="ARBA00022729"/>
    </source>
</evidence>
<evidence type="ECO:0000313" key="5">
    <source>
        <dbReference type="EMBL" id="AUN33487.1"/>
    </source>
</evidence>
<reference evidence="5 6" key="1">
    <citation type="submission" date="2017-12" db="EMBL/GenBank/DDBJ databases">
        <title>Genomes of bacteria within cyanobacterial aggregates.</title>
        <authorList>
            <person name="Cai H."/>
        </authorList>
    </citation>
    <scope>NUCLEOTIDE SEQUENCE [LARGE SCALE GENOMIC DNA]</scope>
    <source>
        <strain evidence="5 6">TH16</strain>
        <plasmid evidence="5 6">unnamed1</plasmid>
    </source>
</reference>
<gene>
    <name evidence="4" type="primary">lptD</name>
    <name evidence="5" type="ORF">C0V82_24380</name>
</gene>
<dbReference type="AlphaFoldDB" id="A0A2K9NK78"/>
<dbReference type="InterPro" id="IPR020889">
    <property type="entry name" value="LipoPS_assembly_LptD"/>
</dbReference>
<comment type="similarity">
    <text evidence="4">Belongs to the LptD family.</text>
</comment>
<dbReference type="InterPro" id="IPR005653">
    <property type="entry name" value="OstA-like_N"/>
</dbReference>
<feature type="chain" id="PRO_5041748810" description="LPS-assembly protein LptD" evidence="4">
    <location>
        <begin position="27"/>
        <end position="755"/>
    </location>
</feature>
<proteinExistence type="inferred from homology"/>
<comment type="caution">
    <text evidence="4">Lacks conserved residue(s) required for the propagation of feature annotation.</text>
</comment>
<evidence type="ECO:0000313" key="6">
    <source>
        <dbReference type="Proteomes" id="UP000234752"/>
    </source>
</evidence>
<accession>A0A2K9NK78</accession>
<dbReference type="GO" id="GO:1990351">
    <property type="term" value="C:transporter complex"/>
    <property type="evidence" value="ECO:0007669"/>
    <property type="project" value="TreeGrafter"/>
</dbReference>
<comment type="subunit">
    <text evidence="4">Component of the lipopolysaccharide transport and assembly complex.</text>
</comment>
<dbReference type="Pfam" id="PF03968">
    <property type="entry name" value="LptD_N"/>
    <property type="match status" value="1"/>
</dbReference>
<dbReference type="Pfam" id="PF04453">
    <property type="entry name" value="LptD"/>
    <property type="match status" value="1"/>
</dbReference>
<keyword evidence="6" id="KW-1185">Reference proteome</keyword>
<evidence type="ECO:0000256" key="4">
    <source>
        <dbReference type="HAMAP-Rule" id="MF_01411"/>
    </source>
</evidence>
<dbReference type="HAMAP" id="MF_01411">
    <property type="entry name" value="LPS_assembly_LptD"/>
    <property type="match status" value="1"/>
</dbReference>
<dbReference type="KEGG" id="ncb:C0V82_24380"/>
<dbReference type="EMBL" id="CP025613">
    <property type="protein sequence ID" value="AUN33487.1"/>
    <property type="molecule type" value="Genomic_DNA"/>
</dbReference>
<dbReference type="Proteomes" id="UP000234752">
    <property type="component" value="Plasmid unnamed1"/>
</dbReference>